<accession>A0A1X7VX53</accession>
<name>A0A1X7VX53_AMPQE</name>
<dbReference type="EnsemblMetazoa" id="Aqu2.1.43988_001">
    <property type="protein sequence ID" value="Aqu2.1.43988_001"/>
    <property type="gene ID" value="Aqu2.1.43988"/>
</dbReference>
<dbReference type="AlphaFoldDB" id="A0A1X7VX53"/>
<protein>
    <submittedName>
        <fullName evidence="1">Uncharacterized protein</fullName>
    </submittedName>
</protein>
<sequence length="70" mass="8102">MGKECTKFIQHLADRLSLAWHRDYSTTINWICTRLLFAIIRATILCLKGSRTKWRSVNISDGSPLDFIMS</sequence>
<evidence type="ECO:0000313" key="1">
    <source>
        <dbReference type="EnsemblMetazoa" id="Aqu2.1.43988_001"/>
    </source>
</evidence>
<proteinExistence type="predicted"/>
<organism evidence="1">
    <name type="scientific">Amphimedon queenslandica</name>
    <name type="common">Sponge</name>
    <dbReference type="NCBI Taxonomy" id="400682"/>
    <lineage>
        <taxon>Eukaryota</taxon>
        <taxon>Metazoa</taxon>
        <taxon>Porifera</taxon>
        <taxon>Demospongiae</taxon>
        <taxon>Heteroscleromorpha</taxon>
        <taxon>Haplosclerida</taxon>
        <taxon>Niphatidae</taxon>
        <taxon>Amphimedon</taxon>
    </lineage>
</organism>
<dbReference type="InParanoid" id="A0A1X7VX53"/>
<reference evidence="1" key="1">
    <citation type="submission" date="2017-05" db="UniProtKB">
        <authorList>
            <consortium name="EnsemblMetazoa"/>
        </authorList>
    </citation>
    <scope>IDENTIFICATION</scope>
</reference>